<dbReference type="InterPro" id="IPR011766">
    <property type="entry name" value="TPP_enzyme_TPP-bd"/>
</dbReference>
<reference evidence="5" key="1">
    <citation type="journal article" date="2014" name="Front. Microbiol.">
        <title>High frequency of phylogenetically diverse reductive dehalogenase-homologous genes in deep subseafloor sedimentary metagenomes.</title>
        <authorList>
            <person name="Kawai M."/>
            <person name="Futagami T."/>
            <person name="Toyoda A."/>
            <person name="Takaki Y."/>
            <person name="Nishi S."/>
            <person name="Hori S."/>
            <person name="Arai W."/>
            <person name="Tsubouchi T."/>
            <person name="Morono Y."/>
            <person name="Uchiyama I."/>
            <person name="Ito T."/>
            <person name="Fujiyama A."/>
            <person name="Inagaki F."/>
            <person name="Takami H."/>
        </authorList>
    </citation>
    <scope>NUCLEOTIDE SEQUENCE</scope>
    <source>
        <strain evidence="5">Expedition CK06-06</strain>
    </source>
</reference>
<dbReference type="PANTHER" id="PTHR42818">
    <property type="entry name" value="SULFOPYRUVATE DECARBOXYLASE SUBUNIT ALPHA"/>
    <property type="match status" value="1"/>
</dbReference>
<dbReference type="GO" id="GO:0030976">
    <property type="term" value="F:thiamine pyrophosphate binding"/>
    <property type="evidence" value="ECO:0007669"/>
    <property type="project" value="InterPro"/>
</dbReference>
<dbReference type="InterPro" id="IPR051818">
    <property type="entry name" value="TPP_dependent_decarboxylase"/>
</dbReference>
<dbReference type="CDD" id="cd03372">
    <property type="entry name" value="TPP_ComE"/>
    <property type="match status" value="1"/>
</dbReference>
<dbReference type="PROSITE" id="PS00187">
    <property type="entry name" value="TPP_ENZYMES"/>
    <property type="match status" value="1"/>
</dbReference>
<dbReference type="SUPFAM" id="SSF52518">
    <property type="entry name" value="Thiamin diphosphate-binding fold (THDP-binding)"/>
    <property type="match status" value="1"/>
</dbReference>
<dbReference type="Pfam" id="PF02775">
    <property type="entry name" value="TPP_enzyme_C"/>
    <property type="match status" value="1"/>
</dbReference>
<feature type="domain" description="Thiamine pyrophosphate enzyme TPP-binding" evidence="4">
    <location>
        <begin position="39"/>
        <end position="143"/>
    </location>
</feature>
<dbReference type="InterPro" id="IPR029061">
    <property type="entry name" value="THDP-binding"/>
</dbReference>
<proteinExistence type="predicted"/>
<dbReference type="AlphaFoldDB" id="X1BCF4"/>
<dbReference type="GO" id="GO:0016831">
    <property type="term" value="F:carboxy-lyase activity"/>
    <property type="evidence" value="ECO:0007669"/>
    <property type="project" value="UniProtKB-KW"/>
</dbReference>
<dbReference type="NCBIfam" id="TIGR03846">
    <property type="entry name" value="sulfopy_beta"/>
    <property type="match status" value="1"/>
</dbReference>
<accession>X1BCF4</accession>
<evidence type="ECO:0000256" key="1">
    <source>
        <dbReference type="ARBA" id="ARBA00022793"/>
    </source>
</evidence>
<comment type="caution">
    <text evidence="5">The sequence shown here is derived from an EMBL/GenBank/DDBJ whole genome shotgun (WGS) entry which is preliminary data.</text>
</comment>
<protein>
    <recommendedName>
        <fullName evidence="4">Thiamine pyrophosphate enzyme TPP-binding domain-containing protein</fullName>
    </recommendedName>
</protein>
<dbReference type="EMBL" id="BART01017775">
    <property type="protein sequence ID" value="GAG81813.1"/>
    <property type="molecule type" value="Genomic_DNA"/>
</dbReference>
<organism evidence="5">
    <name type="scientific">marine sediment metagenome</name>
    <dbReference type="NCBI Taxonomy" id="412755"/>
    <lineage>
        <taxon>unclassified sequences</taxon>
        <taxon>metagenomes</taxon>
        <taxon>ecological metagenomes</taxon>
    </lineage>
</organism>
<keyword evidence="2" id="KW-0786">Thiamine pyrophosphate</keyword>
<evidence type="ECO:0000256" key="2">
    <source>
        <dbReference type="ARBA" id="ARBA00023052"/>
    </source>
</evidence>
<dbReference type="GO" id="GO:0000287">
    <property type="term" value="F:magnesium ion binding"/>
    <property type="evidence" value="ECO:0007669"/>
    <property type="project" value="InterPro"/>
</dbReference>
<keyword evidence="1" id="KW-0210">Decarboxylase</keyword>
<dbReference type="InterPro" id="IPR000399">
    <property type="entry name" value="TPP-bd_CS"/>
</dbReference>
<evidence type="ECO:0000259" key="4">
    <source>
        <dbReference type="Pfam" id="PF02775"/>
    </source>
</evidence>
<name>X1BCF4_9ZZZZ</name>
<keyword evidence="3" id="KW-0456">Lyase</keyword>
<dbReference type="PANTHER" id="PTHR42818:SF1">
    <property type="entry name" value="SULFOPYRUVATE DECARBOXYLASE"/>
    <property type="match status" value="1"/>
</dbReference>
<dbReference type="Gene3D" id="3.40.50.970">
    <property type="match status" value="1"/>
</dbReference>
<evidence type="ECO:0000313" key="5">
    <source>
        <dbReference type="EMBL" id="GAG81813.1"/>
    </source>
</evidence>
<sequence length="183" mass="20105">RYDVLKEIVETLNNELVVCNLGIPSRELYQLKDRDENFYMLGSMGLSSSIALGLAISQPNRKVYCIDGDGSILMNLGSLSTIANINPDNLILIVIDNEAYGSTGNQKTHTSGKTDLALIAKGAGFESITSISNKEDIKTKLKDQGPGCNFILIKTNPGNAKVDIITLDPEKMKERFIRSMNRH</sequence>
<evidence type="ECO:0000256" key="3">
    <source>
        <dbReference type="ARBA" id="ARBA00023239"/>
    </source>
</evidence>
<dbReference type="InterPro" id="IPR022494">
    <property type="entry name" value="Sulfopyruvate_deCO2ase_bsu"/>
</dbReference>
<feature type="non-terminal residue" evidence="5">
    <location>
        <position position="1"/>
    </location>
</feature>
<gene>
    <name evidence="5" type="ORF">S01H4_33719</name>
</gene>